<dbReference type="OrthoDB" id="148546at2"/>
<protein>
    <submittedName>
        <fullName evidence="7 8">Recombinase XerD</fullName>
    </submittedName>
</protein>
<evidence type="ECO:0000259" key="5">
    <source>
        <dbReference type="PROSITE" id="PS51898"/>
    </source>
</evidence>
<dbReference type="AlphaFoldDB" id="K1E8X5"/>
<dbReference type="PANTHER" id="PTHR30349">
    <property type="entry name" value="PHAGE INTEGRASE-RELATED"/>
    <property type="match status" value="1"/>
</dbReference>
<evidence type="ECO:0000313" key="9">
    <source>
        <dbReference type="Proteomes" id="UP000004474"/>
    </source>
</evidence>
<evidence type="ECO:0000313" key="10">
    <source>
        <dbReference type="Proteomes" id="UP000288711"/>
    </source>
</evidence>
<reference evidence="8 10" key="1">
    <citation type="journal article" date="2009" name="Int. J. Syst. Evol. Microbiol.">
        <title>Janibacter hoylei sp. nov., Bacillus isronensis sp. nov. and Bacillus aryabhattai sp. nov., isolated from cryotubes used for collecting air from the upper atmosphere.</title>
        <authorList>
            <person name="Shivaji S."/>
            <person name="Chaturvedi P."/>
            <person name="Begum Z."/>
            <person name="Pindi P.K."/>
            <person name="Manorama R."/>
            <person name="Padmanaban D.A."/>
            <person name="Shouche Y.S."/>
            <person name="Pawar S."/>
            <person name="Vaishampayan P."/>
            <person name="Dutt C.B."/>
            <person name="Datta G.N."/>
            <person name="Manchanda R.K."/>
            <person name="Rao U.R."/>
            <person name="Bhargava P.M."/>
            <person name="Narlikar J.V."/>
        </authorList>
    </citation>
    <scope>NUCLEOTIDE SEQUENCE [LARGE SCALE GENOMIC DNA]</scope>
    <source>
        <strain evidence="8 10">PVAS-1</strain>
    </source>
</reference>
<dbReference type="Proteomes" id="UP000288711">
    <property type="component" value="Unassembled WGS sequence"/>
</dbReference>
<name>K1E8X5_9MICO</name>
<dbReference type="EMBL" id="PIPF01000003">
    <property type="protein sequence ID" value="RWU84863.1"/>
    <property type="molecule type" value="Genomic_DNA"/>
</dbReference>
<dbReference type="InterPro" id="IPR011010">
    <property type="entry name" value="DNA_brk_join_enz"/>
</dbReference>
<dbReference type="InterPro" id="IPR050090">
    <property type="entry name" value="Tyrosine_recombinase_XerCD"/>
</dbReference>
<evidence type="ECO:0000313" key="8">
    <source>
        <dbReference type="EMBL" id="RWU84863.1"/>
    </source>
</evidence>
<gene>
    <name evidence="7" type="ORF">B277_05364</name>
    <name evidence="8" type="ORF">CWN80_04690</name>
</gene>
<accession>K1E8X5</accession>
<dbReference type="PANTHER" id="PTHR30349:SF41">
    <property type="entry name" value="INTEGRASE_RECOMBINASE PROTEIN MJ0367-RELATED"/>
    <property type="match status" value="1"/>
</dbReference>
<dbReference type="Gene3D" id="1.10.443.10">
    <property type="entry name" value="Intergrase catalytic core"/>
    <property type="match status" value="1"/>
</dbReference>
<dbReference type="STRING" id="1210046.B277_05364"/>
<evidence type="ECO:0000256" key="3">
    <source>
        <dbReference type="ARBA" id="ARBA00023172"/>
    </source>
</evidence>
<comment type="similarity">
    <text evidence="1">Belongs to the 'phage' integrase family.</text>
</comment>
<dbReference type="InterPro" id="IPR010998">
    <property type="entry name" value="Integrase_recombinase_N"/>
</dbReference>
<keyword evidence="2 4" id="KW-0238">DNA-binding</keyword>
<dbReference type="Proteomes" id="UP000004474">
    <property type="component" value="Unassembled WGS sequence"/>
</dbReference>
<dbReference type="InterPro" id="IPR013762">
    <property type="entry name" value="Integrase-like_cat_sf"/>
</dbReference>
<feature type="domain" description="Tyr recombinase" evidence="5">
    <location>
        <begin position="158"/>
        <end position="341"/>
    </location>
</feature>
<evidence type="ECO:0000313" key="7">
    <source>
        <dbReference type="EMBL" id="EKA61862.1"/>
    </source>
</evidence>
<dbReference type="PATRIC" id="fig|1210046.3.peg.1040"/>
<dbReference type="RefSeq" id="WP_007925892.1">
    <property type="nucleotide sequence ID" value="NZ_ALWX01000020.1"/>
</dbReference>
<keyword evidence="3" id="KW-0233">DNA recombination</keyword>
<dbReference type="GO" id="GO:0015074">
    <property type="term" value="P:DNA integration"/>
    <property type="evidence" value="ECO:0007669"/>
    <property type="project" value="InterPro"/>
</dbReference>
<evidence type="ECO:0000256" key="4">
    <source>
        <dbReference type="PROSITE-ProRule" id="PRU01248"/>
    </source>
</evidence>
<reference evidence="7 9" key="2">
    <citation type="journal article" date="2012" name="J. Bacteriol.">
        <title>Genome Sequence of Janibacter hoylei MTCC8307, Isolated from the Stratospheric Air.</title>
        <authorList>
            <person name="Pawar S.P."/>
            <person name="Dhotre D.P."/>
            <person name="Shetty S.A."/>
            <person name="Chowdhury S.P."/>
            <person name="Chaudhari B.L."/>
            <person name="Shouche Y.S."/>
        </authorList>
    </citation>
    <scope>NUCLEOTIDE SEQUENCE [LARGE SCALE GENOMIC DNA]</scope>
    <source>
        <strain evidence="7 9">PVAS-1</strain>
    </source>
</reference>
<dbReference type="InterPro" id="IPR002104">
    <property type="entry name" value="Integrase_catalytic"/>
</dbReference>
<comment type="caution">
    <text evidence="7">The sequence shown here is derived from an EMBL/GenBank/DDBJ whole genome shotgun (WGS) entry which is preliminary data.</text>
</comment>
<dbReference type="InterPro" id="IPR044068">
    <property type="entry name" value="CB"/>
</dbReference>
<evidence type="ECO:0000256" key="1">
    <source>
        <dbReference type="ARBA" id="ARBA00008857"/>
    </source>
</evidence>
<dbReference type="GO" id="GO:0006310">
    <property type="term" value="P:DNA recombination"/>
    <property type="evidence" value="ECO:0007669"/>
    <property type="project" value="UniProtKB-KW"/>
</dbReference>
<evidence type="ECO:0000259" key="6">
    <source>
        <dbReference type="PROSITE" id="PS51900"/>
    </source>
</evidence>
<organism evidence="7 9">
    <name type="scientific">Janibacter hoylei PVAS-1</name>
    <dbReference type="NCBI Taxonomy" id="1210046"/>
    <lineage>
        <taxon>Bacteria</taxon>
        <taxon>Bacillati</taxon>
        <taxon>Actinomycetota</taxon>
        <taxon>Actinomycetes</taxon>
        <taxon>Micrococcales</taxon>
        <taxon>Intrasporangiaceae</taxon>
        <taxon>Janibacter</taxon>
    </lineage>
</organism>
<reference evidence="8" key="3">
    <citation type="submission" date="2017-11" db="EMBL/GenBank/DDBJ databases">
        <authorList>
            <person name="Seuylemezian A."/>
            <person name="Cooper K."/>
            <person name="Vaishampayan P."/>
        </authorList>
    </citation>
    <scope>NUCLEOTIDE SEQUENCE</scope>
    <source>
        <strain evidence="8">PVAS-1</strain>
    </source>
</reference>
<dbReference type="PROSITE" id="PS51900">
    <property type="entry name" value="CB"/>
    <property type="match status" value="1"/>
</dbReference>
<dbReference type="eggNOG" id="COG0582">
    <property type="taxonomic scope" value="Bacteria"/>
</dbReference>
<sequence length="361" mass="40506">MTIIKRNGRYYAKLKSGRDFIAGRTFDTQREAKAWLARERAALDGGVDPRAGRERMREALKRWLEIRRTTVAVKTHRADCDLMRLTPTSMLALQLSAISEREVSRVFVQLLADGLVESSVVRYRASLSAFFGWCVREKLILTNPVTSAKVPKGSEERAEMMPFTEDELWEVFEDCRAKNERLASIVLVLGWTGLRWGEARAMAVGDVVQLPTAGLMVRRSRSEGIGTKSTKGRRWRRVPVADGIVPHLEALAAGNHERDPLFTTDAGGLLNRTAFIRTLKWEKTGRGRRLHDLRHTAACLWLARGVDLGTVQAWMGHESASTTNRYLHFLGTGADRAGLERLNFGWGYQGGTNSRAMGEQP</sequence>
<dbReference type="Gene3D" id="1.10.150.130">
    <property type="match status" value="1"/>
</dbReference>
<dbReference type="PROSITE" id="PS51898">
    <property type="entry name" value="TYR_RECOMBINASE"/>
    <property type="match status" value="1"/>
</dbReference>
<evidence type="ECO:0000256" key="2">
    <source>
        <dbReference type="ARBA" id="ARBA00023125"/>
    </source>
</evidence>
<proteinExistence type="inferred from homology"/>
<dbReference type="SUPFAM" id="SSF56349">
    <property type="entry name" value="DNA breaking-rejoining enzymes"/>
    <property type="match status" value="1"/>
</dbReference>
<feature type="domain" description="Core-binding (CB)" evidence="6">
    <location>
        <begin position="54"/>
        <end position="135"/>
    </location>
</feature>
<dbReference type="GO" id="GO:0003677">
    <property type="term" value="F:DNA binding"/>
    <property type="evidence" value="ECO:0007669"/>
    <property type="project" value="UniProtKB-UniRule"/>
</dbReference>
<dbReference type="Pfam" id="PF00589">
    <property type="entry name" value="Phage_integrase"/>
    <property type="match status" value="1"/>
</dbReference>
<dbReference type="EMBL" id="ALWX01000020">
    <property type="protein sequence ID" value="EKA61862.1"/>
    <property type="molecule type" value="Genomic_DNA"/>
</dbReference>
<keyword evidence="10" id="KW-1185">Reference proteome</keyword>